<evidence type="ECO:0000313" key="9">
    <source>
        <dbReference type="EMBL" id="KAK3095661.1"/>
    </source>
</evidence>
<feature type="transmembrane region" description="Helical" evidence="5">
    <location>
        <begin position="12"/>
        <end position="30"/>
    </location>
</feature>
<keyword evidence="10" id="KW-1185">Reference proteome</keyword>
<comment type="caution">
    <text evidence="9">The sequence shown here is derived from an EMBL/GenBank/DDBJ whole genome shotgun (WGS) entry which is preliminary data.</text>
</comment>
<dbReference type="EC" id="2.4.1.-" evidence="5"/>
<evidence type="ECO:0000259" key="6">
    <source>
        <dbReference type="Pfam" id="PF00852"/>
    </source>
</evidence>
<name>A0AA88YFH2_PINIB</name>
<keyword evidence="5" id="KW-0808">Transferase</keyword>
<evidence type="ECO:0000259" key="8">
    <source>
        <dbReference type="Pfam" id="PF23727"/>
    </source>
</evidence>
<dbReference type="InterPro" id="IPR055409">
    <property type="entry name" value="Beta-prop_FAM234A_B"/>
</dbReference>
<dbReference type="InterPro" id="IPR031481">
    <property type="entry name" value="Glyco_tran_10_N"/>
</dbReference>
<feature type="domain" description="Fucosyltransferase C-terminal" evidence="6">
    <location>
        <begin position="203"/>
        <end position="393"/>
    </location>
</feature>
<sequence>MARSVYSRKFVILAFVIFAIILFFCYKTILQNSKHDLVVNEEIPFDSRKERIKQSVGRNDPLIPPPKRTNIILFHGIKWWENSLVKKYDPFKNCPVRCEIITDVKKSVTADVVIMQADMVTNRKLPIKQANQIWVLSEYESPHNMKDARRPLVLKDVLDQYKRKFNWTMGYRRDSDFVVTHGRFVLRDTMDNKYLNRLGLLMKTKKKTSTWFNSHCPTLSFREKYGNMLKKHTQLDIFGTCGKVLKECNPEVRHRESFGFSKDGHGRCMDFIDEQYKFFMSFENSLCWDYVTEKSLQRIMPHYIVPVVRTYANHTLFHPPGSIVDTSQFDSIESLGNFLSSIEEESYKAFYSWRKHYIHENLNNMWMENMCRICERSYHREKYTRVYEDIHKWIWAPNGRPVCKRIKDNTDYKNLLPLGSGSEDEDDFEEPQSNQENTTVSFSEILSNGKQYKSNGVGYKFSNSKKKEEKCCTPTRAALIFAVTLMCFGVGYMAGFFTPISIKQNRVDTKRLARKTAPWRTKISDYGTESCIRLVDIDGDGGQDIIIGLALGKDVSSMVTEESMGQFCRSLGMDVPCAGAVIALRGTDGKLLWKVRSYSEVFALNCHTIDINKDGTKDCIATGRLATIQAINPLNGEVFWEGSSDFLNFGWNIYSPSVIPDLDYDGVGEVLISHGGDPTVPAEIHVRHAGQLLVISGRTGRPIGRPVWMPNDRETYFSPIFHERRDGSLYVLYGCGGETVDGSFLAISLPDLYRYINNLPKDHHVPNLPGKYNQWGSKKPDSNGTIEIFKSKNKGVMVPPVLADVTKDGVKDILMSSFDGTMILYDGETLNVLWTVKFEDRESYSSPSPGHFNNDEIIDFMVHWSKGAWPFYNTTDTIVLDGKDGAVLWNLTSHRYDVTSDLTVKTTSWNRDMFMFRVQGRNGEDITHSGAIHGATGIQRVINRRGLDNEDTLLDGDDKEDGLILPESHLKSKRRVIDANYIECETDQTVFTAELFAIDRTTLRNPIKLWEKGSEKFYYKLTNSDRKLVDDVKKKYGENHTMTENEVPWSRGKREAGKPFCILTQPDERTTGAFGDVDGDGELDVIVNLVSVGVLRDEYANFVKMKFDTDIYKFSLSDALRHGAQTPINATVHRRLKYLDNENDIRTLKFLSMDKQSWGGYMGTFGDSIFS</sequence>
<dbReference type="GO" id="GO:0032580">
    <property type="term" value="C:Golgi cisterna membrane"/>
    <property type="evidence" value="ECO:0007669"/>
    <property type="project" value="UniProtKB-SubCell"/>
</dbReference>
<organism evidence="9 10">
    <name type="scientific">Pinctada imbricata</name>
    <name type="common">Atlantic pearl-oyster</name>
    <name type="synonym">Pinctada martensii</name>
    <dbReference type="NCBI Taxonomy" id="66713"/>
    <lineage>
        <taxon>Eukaryota</taxon>
        <taxon>Metazoa</taxon>
        <taxon>Spiralia</taxon>
        <taxon>Lophotrochozoa</taxon>
        <taxon>Mollusca</taxon>
        <taxon>Bivalvia</taxon>
        <taxon>Autobranchia</taxon>
        <taxon>Pteriomorphia</taxon>
        <taxon>Pterioida</taxon>
        <taxon>Pterioidea</taxon>
        <taxon>Pteriidae</taxon>
        <taxon>Pinctada</taxon>
    </lineage>
</organism>
<dbReference type="InterPro" id="IPR028994">
    <property type="entry name" value="Integrin_alpha_N"/>
</dbReference>
<feature type="transmembrane region" description="Helical" evidence="5">
    <location>
        <begin position="477"/>
        <end position="502"/>
    </location>
</feature>
<comment type="subcellular location">
    <subcellularLocation>
        <location evidence="5">Golgi apparatus</location>
        <location evidence="5">Golgi stack membrane</location>
        <topology evidence="5">Single-pass type II membrane protein</topology>
    </subcellularLocation>
    <subcellularLocation>
        <location evidence="1">Membrane</location>
        <topology evidence="1">Single-pass membrane protein</topology>
    </subcellularLocation>
</comment>
<dbReference type="InterPro" id="IPR055270">
    <property type="entry name" value="Glyco_tran_10_C"/>
</dbReference>
<keyword evidence="3 5" id="KW-1133">Transmembrane helix</keyword>
<dbReference type="Pfam" id="PF23727">
    <property type="entry name" value="Beta-prop_FAM234A_B"/>
    <property type="match status" value="1"/>
</dbReference>
<comment type="similarity">
    <text evidence="5">Belongs to the glycosyltransferase 10 family.</text>
</comment>
<dbReference type="SUPFAM" id="SSF69318">
    <property type="entry name" value="Integrin alpha N-terminal domain"/>
    <property type="match status" value="1"/>
</dbReference>
<evidence type="ECO:0000256" key="3">
    <source>
        <dbReference type="ARBA" id="ARBA00022989"/>
    </source>
</evidence>
<keyword evidence="2 5" id="KW-0812">Transmembrane</keyword>
<accession>A0AA88YFH2</accession>
<dbReference type="Pfam" id="PF17039">
    <property type="entry name" value="Glyco_tran_10_N"/>
    <property type="match status" value="1"/>
</dbReference>
<gene>
    <name evidence="9" type="ORF">FSP39_017289</name>
</gene>
<reference evidence="9" key="1">
    <citation type="submission" date="2019-08" db="EMBL/GenBank/DDBJ databases">
        <title>The improved chromosome-level genome for the pearl oyster Pinctada fucata martensii using PacBio sequencing and Hi-C.</title>
        <authorList>
            <person name="Zheng Z."/>
        </authorList>
    </citation>
    <scope>NUCLEOTIDE SEQUENCE</scope>
    <source>
        <strain evidence="9">ZZ-2019</strain>
        <tissue evidence="9">Adductor muscle</tissue>
    </source>
</reference>
<evidence type="ECO:0000256" key="4">
    <source>
        <dbReference type="ARBA" id="ARBA00023136"/>
    </source>
</evidence>
<dbReference type="PANTHER" id="PTHR21419:SF30">
    <property type="entry name" value="IG-LIKE DOMAIN-CONTAINING PROTEIN"/>
    <property type="match status" value="1"/>
</dbReference>
<evidence type="ECO:0000259" key="7">
    <source>
        <dbReference type="Pfam" id="PF17039"/>
    </source>
</evidence>
<protein>
    <recommendedName>
        <fullName evidence="5">Fucosyltransferase</fullName>
        <ecNumber evidence="5">2.4.1.-</ecNumber>
    </recommendedName>
</protein>
<dbReference type="InterPro" id="IPR045232">
    <property type="entry name" value="FAM234"/>
</dbReference>
<dbReference type="AlphaFoldDB" id="A0AA88YFH2"/>
<dbReference type="Proteomes" id="UP001186944">
    <property type="component" value="Unassembled WGS sequence"/>
</dbReference>
<dbReference type="GO" id="GO:0016757">
    <property type="term" value="F:glycosyltransferase activity"/>
    <property type="evidence" value="ECO:0007669"/>
    <property type="project" value="UniProtKB-UniRule"/>
</dbReference>
<feature type="domain" description="FAM234A/B beta-propeller" evidence="8">
    <location>
        <begin position="519"/>
        <end position="916"/>
    </location>
</feature>
<comment type="caution">
    <text evidence="5">Lacks conserved residue(s) required for the propagation of feature annotation.</text>
</comment>
<evidence type="ECO:0000256" key="2">
    <source>
        <dbReference type="ARBA" id="ARBA00022692"/>
    </source>
</evidence>
<evidence type="ECO:0000256" key="1">
    <source>
        <dbReference type="ARBA" id="ARBA00004167"/>
    </source>
</evidence>
<proteinExistence type="inferred from homology"/>
<dbReference type="InterPro" id="IPR038577">
    <property type="entry name" value="GT10-like_C_sf"/>
</dbReference>
<dbReference type="EMBL" id="VSWD01000008">
    <property type="protein sequence ID" value="KAK3095661.1"/>
    <property type="molecule type" value="Genomic_DNA"/>
</dbReference>
<feature type="domain" description="Fucosyltransferase N-terminal" evidence="7">
    <location>
        <begin position="87"/>
        <end position="181"/>
    </location>
</feature>
<keyword evidence="5" id="KW-0328">Glycosyltransferase</keyword>
<dbReference type="Pfam" id="PF00852">
    <property type="entry name" value="Glyco_transf_10"/>
    <property type="match status" value="1"/>
</dbReference>
<evidence type="ECO:0000256" key="5">
    <source>
        <dbReference type="RuleBase" id="RU003832"/>
    </source>
</evidence>
<dbReference type="SUPFAM" id="SSF53756">
    <property type="entry name" value="UDP-Glycosyltransferase/glycogen phosphorylase"/>
    <property type="match status" value="1"/>
</dbReference>
<dbReference type="PANTHER" id="PTHR21419">
    <property type="match status" value="1"/>
</dbReference>
<keyword evidence="4 5" id="KW-0472">Membrane</keyword>
<dbReference type="Gene3D" id="3.40.50.11660">
    <property type="entry name" value="Glycosyl transferase family 10, C-terminal domain"/>
    <property type="match status" value="1"/>
</dbReference>
<evidence type="ECO:0000313" key="10">
    <source>
        <dbReference type="Proteomes" id="UP001186944"/>
    </source>
</evidence>
<keyword evidence="5" id="KW-0333">Golgi apparatus</keyword>